<dbReference type="PANTHER" id="PTHR47467">
    <property type="entry name" value="OS01G0867200 PROTEIN"/>
    <property type="match status" value="1"/>
</dbReference>
<dbReference type="InterPro" id="IPR036322">
    <property type="entry name" value="WD40_repeat_dom_sf"/>
</dbReference>
<evidence type="ECO:0000313" key="3">
    <source>
        <dbReference type="Proteomes" id="UP000236333"/>
    </source>
</evidence>
<dbReference type="OrthoDB" id="534245at2759"/>
<accession>A0A2J8AKE2</accession>
<reference evidence="2 3" key="1">
    <citation type="journal article" date="2017" name="Mol. Biol. Evol.">
        <title>The 4-celled Tetrabaena socialis nuclear genome reveals the essential components for genetic control of cell number at the origin of multicellularity in the volvocine lineage.</title>
        <authorList>
            <person name="Featherston J."/>
            <person name="Arakaki Y."/>
            <person name="Hanschen E.R."/>
            <person name="Ferris P.J."/>
            <person name="Michod R.E."/>
            <person name="Olson B.J.S.C."/>
            <person name="Nozaki H."/>
            <person name="Durand P.M."/>
        </authorList>
    </citation>
    <scope>NUCLEOTIDE SEQUENCE [LARGE SCALE GENOMIC DNA]</scope>
    <source>
        <strain evidence="2 3">NIES-571</strain>
    </source>
</reference>
<dbReference type="InterPro" id="IPR015943">
    <property type="entry name" value="WD40/YVTN_repeat-like_dom_sf"/>
</dbReference>
<dbReference type="Gene3D" id="2.130.10.10">
    <property type="entry name" value="YVTN repeat-like/Quinoprotein amine dehydrogenase"/>
    <property type="match status" value="1"/>
</dbReference>
<protein>
    <submittedName>
        <fullName evidence="2">Uncharacterized protein</fullName>
    </submittedName>
</protein>
<organism evidence="2 3">
    <name type="scientific">Tetrabaena socialis</name>
    <dbReference type="NCBI Taxonomy" id="47790"/>
    <lineage>
        <taxon>Eukaryota</taxon>
        <taxon>Viridiplantae</taxon>
        <taxon>Chlorophyta</taxon>
        <taxon>core chlorophytes</taxon>
        <taxon>Chlorophyceae</taxon>
        <taxon>CS clade</taxon>
        <taxon>Chlamydomonadales</taxon>
        <taxon>Tetrabaenaceae</taxon>
        <taxon>Tetrabaena</taxon>
    </lineage>
</organism>
<proteinExistence type="predicted"/>
<evidence type="ECO:0000256" key="1">
    <source>
        <dbReference type="SAM" id="MobiDB-lite"/>
    </source>
</evidence>
<sequence>MTSEHTAPERPMKKSKSAIFGPGLSALGLARTRLQLPNAFTPASVQSNRLALLLVSLDITTGGLTGRGPEIGKEGVLVPCPAEPGHVRQLECLSLAAEVQGLYAGVHGGYQVLAAVDSVGNARMLASALPAASSPSSSLPLGGLSVSDHGGSGLDDGGGDRHLLCLDARSRGEAGWTGLALRTMQGQHSAEAGAAAAAEGGGDGGGQGLPALEVAVARQRRRDVSIFRDGAHCRTLHMTQGPTALTYLPTGSSDPAGGLLAVAEEHQVTLWDVRQGEQGGCVQRLGVYGGGSSVLAMSWVAAAGQPGGGMLACTGAERSVVVLEPRKWQVSNKWPGCVKYPATHMAASAAAPGYVYVAGLDYECVAGRWDGSSGGSTGNSNSTSGGHGRATGPQQLLAAAGDEGQEGSGSRAGLSFRGDSKWLGLKVLAVPPTHAGGSCSDLVAALSQSGNLFVLQAAAAAV</sequence>
<evidence type="ECO:0000313" key="2">
    <source>
        <dbReference type="EMBL" id="PNH12987.1"/>
    </source>
</evidence>
<feature type="region of interest" description="Disordered" evidence="1">
    <location>
        <begin position="373"/>
        <end position="393"/>
    </location>
</feature>
<gene>
    <name evidence="2" type="ORF">TSOC_000053</name>
</gene>
<comment type="caution">
    <text evidence="2">The sequence shown here is derived from an EMBL/GenBank/DDBJ whole genome shotgun (WGS) entry which is preliminary data.</text>
</comment>
<name>A0A2J8AKE2_9CHLO</name>
<dbReference type="EMBL" id="PGGS01000001">
    <property type="protein sequence ID" value="PNH12987.1"/>
    <property type="molecule type" value="Genomic_DNA"/>
</dbReference>
<keyword evidence="3" id="KW-1185">Reference proteome</keyword>
<dbReference type="PANTHER" id="PTHR47467:SF1">
    <property type="entry name" value="WD40 REPEAT-CONTAINING PROTEIN"/>
    <property type="match status" value="1"/>
</dbReference>
<dbReference type="AlphaFoldDB" id="A0A2J8AKE2"/>
<dbReference type="Proteomes" id="UP000236333">
    <property type="component" value="Unassembled WGS sequence"/>
</dbReference>
<dbReference type="SUPFAM" id="SSF50978">
    <property type="entry name" value="WD40 repeat-like"/>
    <property type="match status" value="1"/>
</dbReference>